<dbReference type="InterPro" id="IPR022536">
    <property type="entry name" value="EspC"/>
</dbReference>
<organism evidence="2 3">
    <name type="scientific">Williamsia marianensis</name>
    <dbReference type="NCBI Taxonomy" id="85044"/>
    <lineage>
        <taxon>Bacteria</taxon>
        <taxon>Bacillati</taxon>
        <taxon>Actinomycetota</taxon>
        <taxon>Actinomycetes</taxon>
        <taxon>Mycobacteriales</taxon>
        <taxon>Nocardiaceae</taxon>
        <taxon>Williamsia</taxon>
    </lineage>
</organism>
<comment type="caution">
    <text evidence="2">The sequence shown here is derived from an EMBL/GenBank/DDBJ whole genome shotgun (WGS) entry which is preliminary data.</text>
</comment>
<reference evidence="2 3" key="1">
    <citation type="submission" date="2017-10" db="EMBL/GenBank/DDBJ databases">
        <title>The draft genome sequence of Williamsia sp. BULT 1.1 isolated from the semi-arid grassland soils from South Africa.</title>
        <authorList>
            <person name="Kabwe M.H."/>
            <person name="Govender N."/>
            <person name="Mutseka Lunga P."/>
            <person name="Vikram S."/>
            <person name="Makhalanyane T.P."/>
        </authorList>
    </citation>
    <scope>NUCLEOTIDE SEQUENCE [LARGE SCALE GENOMIC DNA]</scope>
    <source>
        <strain evidence="2 3">BULT 1.1</strain>
    </source>
</reference>
<evidence type="ECO:0008006" key="4">
    <source>
        <dbReference type="Google" id="ProtNLM"/>
    </source>
</evidence>
<accession>A0A2G3PT59</accession>
<evidence type="ECO:0000256" key="1">
    <source>
        <dbReference type="SAM" id="MobiDB-lite"/>
    </source>
</evidence>
<dbReference type="AlphaFoldDB" id="A0A2G3PT59"/>
<sequence>MINSSDLHCPTIRGNRHARRSRRMPMSQVSVDPAALRTASLGTRAVGEDIATHALAGRADASLLAPVFGIIGAEFAAAAAMVTDRHCREIEQLAARIQTLGDGLHGARAVYTDTDDNSAAQIVAI</sequence>
<dbReference type="Pfam" id="PF10824">
    <property type="entry name" value="T7SS_ESX_EspC"/>
    <property type="match status" value="1"/>
</dbReference>
<gene>
    <name evidence="2" type="ORF">CSW57_06635</name>
</gene>
<feature type="compositionally biased region" description="Basic residues" evidence="1">
    <location>
        <begin position="14"/>
        <end position="23"/>
    </location>
</feature>
<feature type="region of interest" description="Disordered" evidence="1">
    <location>
        <begin position="1"/>
        <end position="27"/>
    </location>
</feature>
<dbReference type="GO" id="GO:0009306">
    <property type="term" value="P:protein secretion"/>
    <property type="evidence" value="ECO:0007669"/>
    <property type="project" value="InterPro"/>
</dbReference>
<name>A0A2G3PT59_WILMA</name>
<evidence type="ECO:0000313" key="3">
    <source>
        <dbReference type="Proteomes" id="UP000225108"/>
    </source>
</evidence>
<dbReference type="EMBL" id="PEBD01000004">
    <property type="protein sequence ID" value="PHV69047.1"/>
    <property type="molecule type" value="Genomic_DNA"/>
</dbReference>
<dbReference type="Proteomes" id="UP000225108">
    <property type="component" value="Unassembled WGS sequence"/>
</dbReference>
<protein>
    <recommendedName>
        <fullName evidence="4">Excreted virulence factor EspC (Type VII ESX diderm)</fullName>
    </recommendedName>
</protein>
<proteinExistence type="predicted"/>
<evidence type="ECO:0000313" key="2">
    <source>
        <dbReference type="EMBL" id="PHV69047.1"/>
    </source>
</evidence>